<dbReference type="PROSITE" id="PS50053">
    <property type="entry name" value="UBIQUITIN_2"/>
    <property type="match status" value="1"/>
</dbReference>
<dbReference type="Proteomes" id="UP001152964">
    <property type="component" value="Chromosome 2"/>
</dbReference>
<sequence>MIVKVKTLTGKEISVELKESDLVYHIKELLEEKEGIPPSQQRLIFQGKQIADAKRWVLRSSPNVFVFFFKSEDYPRIVKLFCPYIEFEED</sequence>
<dbReference type="InterPro" id="IPR019956">
    <property type="entry name" value="Ubiquitin_dom"/>
</dbReference>
<evidence type="ECO:0000313" key="3">
    <source>
        <dbReference type="Proteomes" id="UP001152964"/>
    </source>
</evidence>
<dbReference type="InterPro" id="IPR029071">
    <property type="entry name" value="Ubiquitin-like_domsf"/>
</dbReference>
<dbReference type="PROSITE" id="PS00299">
    <property type="entry name" value="UBIQUITIN_1"/>
    <property type="match status" value="1"/>
</dbReference>
<dbReference type="EMBL" id="OX291492">
    <property type="protein sequence ID" value="CAI1826691.1"/>
    <property type="molecule type" value="Genomic_DNA"/>
</dbReference>
<keyword evidence="3" id="KW-1185">Reference proteome</keyword>
<dbReference type="InterPro" id="IPR000626">
    <property type="entry name" value="Ubiquitin-like_dom"/>
</dbReference>
<reference evidence="2" key="1">
    <citation type="submission" date="2022-08" db="EMBL/GenBank/DDBJ databases">
        <authorList>
            <person name="Byrne P K."/>
        </authorList>
    </citation>
    <scope>NUCLEOTIDE SEQUENCE</scope>
    <source>
        <strain evidence="2">UCD650</strain>
    </source>
</reference>
<evidence type="ECO:0000259" key="1">
    <source>
        <dbReference type="PROSITE" id="PS50053"/>
    </source>
</evidence>
<gene>
    <name evidence="2" type="primary">U6500B02650</name>
    <name evidence="2" type="ORF">SEUBUCD650_0B02650</name>
</gene>
<dbReference type="Gene3D" id="3.10.20.90">
    <property type="entry name" value="Phosphatidylinositol 3-kinase Catalytic Subunit, Chain A, domain 1"/>
    <property type="match status" value="1"/>
</dbReference>
<dbReference type="InterPro" id="IPR019954">
    <property type="entry name" value="Ubiquitin_CS"/>
</dbReference>
<feature type="domain" description="Ubiquitin-like" evidence="1">
    <location>
        <begin position="1"/>
        <end position="52"/>
    </location>
</feature>
<evidence type="ECO:0000313" key="2">
    <source>
        <dbReference type="EMBL" id="CAI1826691.1"/>
    </source>
</evidence>
<organism evidence="2 3">
    <name type="scientific">Saccharomyces eubayanus</name>
    <name type="common">Yeast</name>
    <dbReference type="NCBI Taxonomy" id="1080349"/>
    <lineage>
        <taxon>Eukaryota</taxon>
        <taxon>Fungi</taxon>
        <taxon>Dikarya</taxon>
        <taxon>Ascomycota</taxon>
        <taxon>Saccharomycotina</taxon>
        <taxon>Saccharomycetes</taxon>
        <taxon>Saccharomycetales</taxon>
        <taxon>Saccharomycetaceae</taxon>
        <taxon>Saccharomyces</taxon>
    </lineage>
</organism>
<accession>A0ABN8VM21</accession>
<dbReference type="SUPFAM" id="SSF54236">
    <property type="entry name" value="Ubiquitin-like"/>
    <property type="match status" value="1"/>
</dbReference>
<dbReference type="SMART" id="SM00213">
    <property type="entry name" value="UBQ"/>
    <property type="match status" value="1"/>
</dbReference>
<dbReference type="PANTHER" id="PTHR10666">
    <property type="entry name" value="UBIQUITIN"/>
    <property type="match status" value="1"/>
</dbReference>
<protein>
    <recommendedName>
        <fullName evidence="1">Ubiquitin-like domain-containing protein</fullName>
    </recommendedName>
</protein>
<dbReference type="PRINTS" id="PR00348">
    <property type="entry name" value="UBIQUITIN"/>
</dbReference>
<dbReference type="Pfam" id="PF00240">
    <property type="entry name" value="ubiquitin"/>
    <property type="match status" value="1"/>
</dbReference>
<dbReference type="InterPro" id="IPR050158">
    <property type="entry name" value="Ubiquitin_ubiquitin-like"/>
</dbReference>
<name>A0ABN8VM21_SACEU</name>
<proteinExistence type="predicted"/>